<proteinExistence type="predicted"/>
<dbReference type="GO" id="GO:0005975">
    <property type="term" value="P:carbohydrate metabolic process"/>
    <property type="evidence" value="ECO:0007669"/>
    <property type="project" value="InterPro"/>
</dbReference>
<name>A0A2T0A0M7_RHOTO</name>
<evidence type="ECO:0000259" key="5">
    <source>
        <dbReference type="Pfam" id="PF17168"/>
    </source>
</evidence>
<feature type="domain" description="Glutaminase A central" evidence="4">
    <location>
        <begin position="376"/>
        <end position="533"/>
    </location>
</feature>
<gene>
    <name evidence="6" type="ORF">AAT19DRAFT_10412</name>
</gene>
<evidence type="ECO:0000259" key="4">
    <source>
        <dbReference type="Pfam" id="PF16335"/>
    </source>
</evidence>
<protein>
    <recommendedName>
        <fullName evidence="8">Glutaminase GtaA</fullName>
    </recommendedName>
</protein>
<dbReference type="OrthoDB" id="3918848at2759"/>
<dbReference type="SUPFAM" id="SSF48208">
    <property type="entry name" value="Six-hairpin glycosidases"/>
    <property type="match status" value="1"/>
</dbReference>
<dbReference type="EMBL" id="LCTV02000012">
    <property type="protein sequence ID" value="PRQ71554.1"/>
    <property type="molecule type" value="Genomic_DNA"/>
</dbReference>
<feature type="region of interest" description="Disordered" evidence="1">
    <location>
        <begin position="866"/>
        <end position="901"/>
    </location>
</feature>
<evidence type="ECO:0008006" key="8">
    <source>
        <dbReference type="Google" id="ProtNLM"/>
    </source>
</evidence>
<dbReference type="InterPro" id="IPR008928">
    <property type="entry name" value="6-hairpin_glycosidase_sf"/>
</dbReference>
<dbReference type="InterPro" id="IPR033433">
    <property type="entry name" value="GtaA_N"/>
</dbReference>
<evidence type="ECO:0000313" key="6">
    <source>
        <dbReference type="EMBL" id="PRQ71554.1"/>
    </source>
</evidence>
<evidence type="ECO:0000256" key="2">
    <source>
        <dbReference type="SAM" id="Phobius"/>
    </source>
</evidence>
<accession>A0A2T0A0M7</accession>
<keyword evidence="2" id="KW-1133">Transmembrane helix</keyword>
<dbReference type="InterPro" id="IPR052743">
    <property type="entry name" value="Glutaminase_GtaA"/>
</dbReference>
<feature type="domain" description="Glutaminase A central" evidence="4">
    <location>
        <begin position="567"/>
        <end position="782"/>
    </location>
</feature>
<dbReference type="PANTHER" id="PTHR31987">
    <property type="entry name" value="GLUTAMINASE A-RELATED"/>
    <property type="match status" value="1"/>
</dbReference>
<dbReference type="Proteomes" id="UP000239560">
    <property type="component" value="Unassembled WGS sequence"/>
</dbReference>
<dbReference type="PANTHER" id="PTHR31987:SF1">
    <property type="entry name" value="GLUTAMINASE A"/>
    <property type="match status" value="1"/>
</dbReference>
<feature type="domain" description="Glutaminase A N-terminal" evidence="5">
    <location>
        <begin position="101"/>
        <end position="369"/>
    </location>
</feature>
<dbReference type="Pfam" id="PF16335">
    <property type="entry name" value="GtaA_6_Hairpin"/>
    <property type="match status" value="2"/>
</dbReference>
<feature type="compositionally biased region" description="Acidic residues" evidence="1">
    <location>
        <begin position="868"/>
        <end position="879"/>
    </location>
</feature>
<evidence type="ECO:0000313" key="7">
    <source>
        <dbReference type="Proteomes" id="UP000239560"/>
    </source>
</evidence>
<evidence type="ECO:0000256" key="1">
    <source>
        <dbReference type="SAM" id="MobiDB-lite"/>
    </source>
</evidence>
<feature type="chain" id="PRO_5015467712" description="Glutaminase GtaA" evidence="3">
    <location>
        <begin position="21"/>
        <end position="901"/>
    </location>
</feature>
<dbReference type="AlphaFoldDB" id="A0A2T0A0M7"/>
<dbReference type="InterPro" id="IPR032514">
    <property type="entry name" value="GtaA_central"/>
</dbReference>
<keyword evidence="2" id="KW-0812">Transmembrane</keyword>
<feature type="transmembrane region" description="Helical" evidence="2">
    <location>
        <begin position="806"/>
        <end position="828"/>
    </location>
</feature>
<keyword evidence="3" id="KW-0732">Signal</keyword>
<reference evidence="6 7" key="1">
    <citation type="journal article" date="2018" name="Elife">
        <title>Functional genomics of lipid metabolism in the oleaginous yeast Rhodosporidium toruloides.</title>
        <authorList>
            <person name="Coradetti S.T."/>
            <person name="Pinel D."/>
            <person name="Geiselman G."/>
            <person name="Ito M."/>
            <person name="Mondo S."/>
            <person name="Reilly M.C."/>
            <person name="Cheng Y.F."/>
            <person name="Bauer S."/>
            <person name="Grigoriev I."/>
            <person name="Gladden J.M."/>
            <person name="Simmons B.A."/>
            <person name="Brem R."/>
            <person name="Arkin A.P."/>
            <person name="Skerker J.M."/>
        </authorList>
    </citation>
    <scope>NUCLEOTIDE SEQUENCE [LARGE SCALE GENOMIC DNA]</scope>
    <source>
        <strain evidence="6 7">NBRC 0880</strain>
    </source>
</reference>
<evidence type="ECO:0000256" key="3">
    <source>
        <dbReference type="SAM" id="SignalP"/>
    </source>
</evidence>
<sequence length="901" mass="101037">MLLRALTALVLAAATAPALPDETDYTPIVVPLAVRSPYLGAYLTGRQDKNLATMDPHFWTTMPLSWKGLLRVDGETWNWMGNLTDWPAAINASVRHTAAETAFTLTNDPPTVALHASFLSPVTPADIFRQFVPFSYLHLTVESLDGQPHEVEAYSEINGLWLADEEDEQIEWEAVERTQEGWTGLRSRLRNQRVFTEAYKKDPFPGEMVSTDRILQGDVWYAAKTPAPSTVRTTFSAGGDAMETRRAFAQTGGLLSIGNSTLPRPIRTRSSSNSSQILDEPVFAFSHSFGRVSPLTPLSHRSALLAIGHVRDPLVRYMAGSAESPRLLHLRPLWASTFHTAEHLLSWFLDDYPTAKEMSDAYNSKLYADARTVEDQEYGHVVAVSTRQVFMALEPVWDESGSTEAGLVAWSPITREPIPAMVMLKEISSNGNVQTVDVITPFLPFLLYSSPTLLPLLLEPIYRYMSTGLYMPTPPAHDLGDHYPNATGHNDFLYPGLPIEEAGNMLALALAGMRVSRPSTAPLAVHQRLLHWWDSVGSDARPQAGWEAEVGVGRDHRREGARMAWAQAREYYPLLKRWAQYLEENSLFPGNQRTTDDFFGAAPNQTSLVIKGIVGLRSMSEIAHDLGEYADRDYFRGVSERFREQFLQLAVSTDKSHLLGQYNNQSSWVMHYNLYFDRLLFTNDYIFPESIYEMQDRFYPTVAEPFGPPLDSRFKTRTKTDWLAWTASLFPRSSQSRSILHSALARYFRQSKNAVFGDSITPQEGWSVGFLSRPVAGGHYAALGREVMERAWEQRQREQRESESRGAFWATVLGAGGAGTGFVVWRWLKRRNARSGYVGLAGRGEPGGRRGSEGIWLAESPRSVFELDSVDGDDDDRSDEAERRRTGGFNEDDDGKGLDLR</sequence>
<feature type="signal peptide" evidence="3">
    <location>
        <begin position="1"/>
        <end position="20"/>
    </location>
</feature>
<dbReference type="Pfam" id="PF17168">
    <property type="entry name" value="DUF5127"/>
    <property type="match status" value="1"/>
</dbReference>
<organism evidence="6 7">
    <name type="scientific">Rhodotorula toruloides</name>
    <name type="common">Yeast</name>
    <name type="synonym">Rhodosporidium toruloides</name>
    <dbReference type="NCBI Taxonomy" id="5286"/>
    <lineage>
        <taxon>Eukaryota</taxon>
        <taxon>Fungi</taxon>
        <taxon>Dikarya</taxon>
        <taxon>Basidiomycota</taxon>
        <taxon>Pucciniomycotina</taxon>
        <taxon>Microbotryomycetes</taxon>
        <taxon>Sporidiobolales</taxon>
        <taxon>Sporidiobolaceae</taxon>
        <taxon>Rhodotorula</taxon>
    </lineage>
</organism>
<keyword evidence="2" id="KW-0472">Membrane</keyword>
<comment type="caution">
    <text evidence="6">The sequence shown here is derived from an EMBL/GenBank/DDBJ whole genome shotgun (WGS) entry which is preliminary data.</text>
</comment>